<dbReference type="EMBL" id="SRZB01000002">
    <property type="protein sequence ID" value="TGY00229.1"/>
    <property type="molecule type" value="Genomic_DNA"/>
</dbReference>
<evidence type="ECO:0000313" key="1">
    <source>
        <dbReference type="EMBL" id="TGY00229.1"/>
    </source>
</evidence>
<organism evidence="1 2">
    <name type="scientific">Hominisplanchenecus murintestinalis</name>
    <dbReference type="NCBI Taxonomy" id="2941517"/>
    <lineage>
        <taxon>Bacteria</taxon>
        <taxon>Bacillati</taxon>
        <taxon>Bacillota</taxon>
        <taxon>Clostridia</taxon>
        <taxon>Lachnospirales</taxon>
        <taxon>Lachnospiraceae</taxon>
        <taxon>Hominisplanchenecus</taxon>
    </lineage>
</organism>
<dbReference type="EC" id="2.7.1.24" evidence="1"/>
<evidence type="ECO:0000313" key="2">
    <source>
        <dbReference type="Proteomes" id="UP000307720"/>
    </source>
</evidence>
<dbReference type="Proteomes" id="UP000307720">
    <property type="component" value="Unassembled WGS sequence"/>
</dbReference>
<reference evidence="1" key="1">
    <citation type="submission" date="2019-04" db="EMBL/GenBank/DDBJ databases">
        <title>Microbes associate with the intestines of laboratory mice.</title>
        <authorList>
            <person name="Navarre W."/>
            <person name="Wong E."/>
            <person name="Huang K."/>
            <person name="Tropini C."/>
            <person name="Ng K."/>
            <person name="Yu B."/>
        </authorList>
    </citation>
    <scope>NUCLEOTIDE SEQUENCE</scope>
    <source>
        <strain evidence="1">NM72_1-8</strain>
    </source>
</reference>
<sequence>MKVLGITGGIGAGKSTVLAYLSKKYRVRVIQADQAAHVLEQPGQECYHRIVETFGKEILSAGGEIDRRLLGNIVFSDKKSLEELNDIVHPAVREYIIQEIRQERLAGTAPFIVLEAALLIEEHYDEICDELWYVRTGEEIRRKRLMASRGYTAEKAGEIMQNQLSDALFLKHCQFVVDNNSDFIENTYGQIDRGLVEHGFL</sequence>
<comment type="caution">
    <text evidence="1">The sequence shown here is derived from an EMBL/GenBank/DDBJ whole genome shotgun (WGS) entry which is preliminary data.</text>
</comment>
<accession>A0AC61R1M3</accession>
<keyword evidence="1" id="KW-0808">Transferase</keyword>
<name>A0AC61R1M3_9FIRM</name>
<keyword evidence="1" id="KW-0418">Kinase</keyword>
<gene>
    <name evidence="1" type="ORF">E5357_01630</name>
</gene>
<protein>
    <submittedName>
        <fullName evidence="1">Dephospho-CoA kinase</fullName>
        <ecNumber evidence="1">2.7.1.24</ecNumber>
    </submittedName>
</protein>
<proteinExistence type="predicted"/>
<keyword evidence="2" id="KW-1185">Reference proteome</keyword>